<dbReference type="GO" id="GO:0015074">
    <property type="term" value="P:DNA integration"/>
    <property type="evidence" value="ECO:0007669"/>
    <property type="project" value="UniProtKB-KW"/>
</dbReference>
<evidence type="ECO:0000256" key="4">
    <source>
        <dbReference type="ARBA" id="ARBA00023172"/>
    </source>
</evidence>
<dbReference type="InterPro" id="IPR013762">
    <property type="entry name" value="Integrase-like_cat_sf"/>
</dbReference>
<dbReference type="PANTHER" id="PTHR30349:SF64">
    <property type="entry name" value="PROPHAGE INTEGRASE INTD-RELATED"/>
    <property type="match status" value="1"/>
</dbReference>
<dbReference type="PROSITE" id="PS51898">
    <property type="entry name" value="TYR_RECOMBINASE"/>
    <property type="match status" value="1"/>
</dbReference>
<comment type="similarity">
    <text evidence="1">Belongs to the 'phage' integrase family.</text>
</comment>
<organism evidence="7 8">
    <name type="scientific">Piscinibacter koreensis</name>
    <dbReference type="NCBI Taxonomy" id="2742824"/>
    <lineage>
        <taxon>Bacteria</taxon>
        <taxon>Pseudomonadati</taxon>
        <taxon>Pseudomonadota</taxon>
        <taxon>Betaproteobacteria</taxon>
        <taxon>Burkholderiales</taxon>
        <taxon>Sphaerotilaceae</taxon>
        <taxon>Piscinibacter</taxon>
    </lineage>
</organism>
<evidence type="ECO:0000256" key="2">
    <source>
        <dbReference type="ARBA" id="ARBA00022908"/>
    </source>
</evidence>
<feature type="region of interest" description="Disordered" evidence="5">
    <location>
        <begin position="327"/>
        <end position="352"/>
    </location>
</feature>
<feature type="domain" description="Tyr recombinase" evidence="6">
    <location>
        <begin position="126"/>
        <end position="313"/>
    </location>
</feature>
<protein>
    <submittedName>
        <fullName evidence="7">Tyrosine-type recombinase/integrase</fullName>
    </submittedName>
</protein>
<dbReference type="InterPro" id="IPR010998">
    <property type="entry name" value="Integrase_recombinase_N"/>
</dbReference>
<evidence type="ECO:0000259" key="6">
    <source>
        <dbReference type="PROSITE" id="PS51898"/>
    </source>
</evidence>
<evidence type="ECO:0000313" key="8">
    <source>
        <dbReference type="Proteomes" id="UP000529637"/>
    </source>
</evidence>
<evidence type="ECO:0000256" key="1">
    <source>
        <dbReference type="ARBA" id="ARBA00008857"/>
    </source>
</evidence>
<dbReference type="Gene3D" id="1.10.443.10">
    <property type="entry name" value="Intergrase catalytic core"/>
    <property type="match status" value="1"/>
</dbReference>
<dbReference type="EMBL" id="JABWMJ010000003">
    <property type="protein sequence ID" value="NUZ05971.1"/>
    <property type="molecule type" value="Genomic_DNA"/>
</dbReference>
<name>A0A7Y6NMK8_9BURK</name>
<dbReference type="GO" id="GO:0006310">
    <property type="term" value="P:DNA recombination"/>
    <property type="evidence" value="ECO:0007669"/>
    <property type="project" value="UniProtKB-KW"/>
</dbReference>
<dbReference type="InterPro" id="IPR002104">
    <property type="entry name" value="Integrase_catalytic"/>
</dbReference>
<dbReference type="InterPro" id="IPR011010">
    <property type="entry name" value="DNA_brk_join_enz"/>
</dbReference>
<reference evidence="7 8" key="1">
    <citation type="submission" date="2020-06" db="EMBL/GenBank/DDBJ databases">
        <title>Schlegella sp. ID0723 isolated from air conditioner.</title>
        <authorList>
            <person name="Kim D.Y."/>
            <person name="Kim D.-U."/>
        </authorList>
    </citation>
    <scope>NUCLEOTIDE SEQUENCE [LARGE SCALE GENOMIC DNA]</scope>
    <source>
        <strain evidence="7 8">ID0723</strain>
    </source>
</reference>
<evidence type="ECO:0000256" key="3">
    <source>
        <dbReference type="ARBA" id="ARBA00023125"/>
    </source>
</evidence>
<accession>A0A7Y6NMK8</accession>
<dbReference type="Gene3D" id="1.10.150.130">
    <property type="match status" value="1"/>
</dbReference>
<keyword evidence="2" id="KW-0229">DNA integration</keyword>
<proteinExistence type="inferred from homology"/>
<dbReference type="RefSeq" id="WP_176068399.1">
    <property type="nucleotide sequence ID" value="NZ_JABWMJ010000003.1"/>
</dbReference>
<dbReference type="AlphaFoldDB" id="A0A7Y6NMK8"/>
<dbReference type="PANTHER" id="PTHR30349">
    <property type="entry name" value="PHAGE INTEGRASE-RELATED"/>
    <property type="match status" value="1"/>
</dbReference>
<dbReference type="Proteomes" id="UP000529637">
    <property type="component" value="Unassembled WGS sequence"/>
</dbReference>
<keyword evidence="3" id="KW-0238">DNA-binding</keyword>
<evidence type="ECO:0000313" key="7">
    <source>
        <dbReference type="EMBL" id="NUZ05971.1"/>
    </source>
</evidence>
<gene>
    <name evidence="7" type="ORF">HQN59_09360</name>
</gene>
<dbReference type="Pfam" id="PF00589">
    <property type="entry name" value="Phage_integrase"/>
    <property type="match status" value="1"/>
</dbReference>
<comment type="caution">
    <text evidence="7">The sequence shown here is derived from an EMBL/GenBank/DDBJ whole genome shotgun (WGS) entry which is preliminary data.</text>
</comment>
<keyword evidence="8" id="KW-1185">Reference proteome</keyword>
<dbReference type="GO" id="GO:0003677">
    <property type="term" value="F:DNA binding"/>
    <property type="evidence" value="ECO:0007669"/>
    <property type="project" value="UniProtKB-KW"/>
</dbReference>
<dbReference type="InterPro" id="IPR050090">
    <property type="entry name" value="Tyrosine_recombinase_XerCD"/>
</dbReference>
<keyword evidence="4" id="KW-0233">DNA recombination</keyword>
<evidence type="ECO:0000256" key="5">
    <source>
        <dbReference type="SAM" id="MobiDB-lite"/>
    </source>
</evidence>
<sequence length="352" mass="39977">MIKQLGELRSVIVHGERHARLFDEAAAHYLLTNQSKASIVTETYLLQSVMPAIGALELHQVHDGTLARYVAQRLGDGRSHKTVNLALGVVRRILNLAATTWRDDSGRTWLEQAPRITMLPLVGYQREPQPISWADQRALLPILPDHLSRMALFTLNTGVRDDVVCSLRWEWEIQVPEIGVSVFEVPRQHVKGKRRSRVLVCNSVAQSVVDSVRGQHKDFVFVYRRERVKNVDVAPLMQFRRIETMNNTAWQRARREAGLGDLHVHDLRHTVGMRLREAGVPEGTIADVLWHSTPSMTHHYSVAQIVELHAALEKVKGDNGRWNKSLATLRKEQEGRKGHASPPRIPQQRKTA</sequence>
<dbReference type="SUPFAM" id="SSF56349">
    <property type="entry name" value="DNA breaking-rejoining enzymes"/>
    <property type="match status" value="1"/>
</dbReference>